<sequence>MEGQGLPTKAVRSRLTKASCRGRGRRKVRGKGRPMRGQQLARCREDAGQSLAAPRGCGLSIPDDSLLSIPPCLRVQDPKGLPWIPLLKPETVELSEKNPKEQVRVNETLMGLLFKLDSVQGVDWGVRKGIIKKAIALQVLIRY</sequence>
<keyword evidence="4" id="KW-1185">Reference proteome</keyword>
<comment type="caution">
    <text evidence="3">The sequence shown here is derived from an EMBL/GenBank/DDBJ whole genome shotgun (WGS) entry which is preliminary data.</text>
</comment>
<reference evidence="3" key="1">
    <citation type="submission" date="2022-12" db="EMBL/GenBank/DDBJ databases">
        <title>Draft genome assemblies for two species of Escallonia (Escalloniales).</title>
        <authorList>
            <person name="Chanderbali A."/>
            <person name="Dervinis C."/>
            <person name="Anghel I."/>
            <person name="Soltis D."/>
            <person name="Soltis P."/>
            <person name="Zapata F."/>
        </authorList>
    </citation>
    <scope>NUCLEOTIDE SEQUENCE</scope>
    <source>
        <strain evidence="3">UCBG64.0493</strain>
        <tissue evidence="3">Leaf</tissue>
    </source>
</reference>
<feature type="region of interest" description="Disordered" evidence="1">
    <location>
        <begin position="1"/>
        <end position="41"/>
    </location>
</feature>
<accession>A0AA88X1Q5</accession>
<name>A0AA88X1Q5_9ASTE</name>
<evidence type="ECO:0000259" key="2">
    <source>
        <dbReference type="Pfam" id="PF02179"/>
    </source>
</evidence>
<evidence type="ECO:0000256" key="1">
    <source>
        <dbReference type="SAM" id="MobiDB-lite"/>
    </source>
</evidence>
<feature type="compositionally biased region" description="Basic residues" evidence="1">
    <location>
        <begin position="11"/>
        <end position="34"/>
    </location>
</feature>
<dbReference type="InterPro" id="IPR003103">
    <property type="entry name" value="BAG_domain"/>
</dbReference>
<dbReference type="Pfam" id="PF02179">
    <property type="entry name" value="BAG"/>
    <property type="match status" value="1"/>
</dbReference>
<evidence type="ECO:0000313" key="4">
    <source>
        <dbReference type="Proteomes" id="UP001188597"/>
    </source>
</evidence>
<organism evidence="3 4">
    <name type="scientific">Escallonia herrerae</name>
    <dbReference type="NCBI Taxonomy" id="1293975"/>
    <lineage>
        <taxon>Eukaryota</taxon>
        <taxon>Viridiplantae</taxon>
        <taxon>Streptophyta</taxon>
        <taxon>Embryophyta</taxon>
        <taxon>Tracheophyta</taxon>
        <taxon>Spermatophyta</taxon>
        <taxon>Magnoliopsida</taxon>
        <taxon>eudicotyledons</taxon>
        <taxon>Gunneridae</taxon>
        <taxon>Pentapetalae</taxon>
        <taxon>asterids</taxon>
        <taxon>campanulids</taxon>
        <taxon>Escalloniales</taxon>
        <taxon>Escalloniaceae</taxon>
        <taxon>Escallonia</taxon>
    </lineage>
</organism>
<dbReference type="Proteomes" id="UP001188597">
    <property type="component" value="Unassembled WGS sequence"/>
</dbReference>
<dbReference type="SUPFAM" id="SSF63491">
    <property type="entry name" value="BAG domain"/>
    <property type="match status" value="1"/>
</dbReference>
<dbReference type="AlphaFoldDB" id="A0AA88X1Q5"/>
<proteinExistence type="predicted"/>
<gene>
    <name evidence="3" type="ORF">RJ639_029856</name>
</gene>
<feature type="domain" description="BAG" evidence="2">
    <location>
        <begin position="88"/>
        <end position="134"/>
    </location>
</feature>
<protein>
    <recommendedName>
        <fullName evidence="2">BAG domain-containing protein</fullName>
    </recommendedName>
</protein>
<dbReference type="GO" id="GO:0051087">
    <property type="term" value="F:protein-folding chaperone binding"/>
    <property type="evidence" value="ECO:0007669"/>
    <property type="project" value="InterPro"/>
</dbReference>
<dbReference type="EMBL" id="JAVXUP010000100">
    <property type="protein sequence ID" value="KAK3038268.1"/>
    <property type="molecule type" value="Genomic_DNA"/>
</dbReference>
<evidence type="ECO:0000313" key="3">
    <source>
        <dbReference type="EMBL" id="KAK3038268.1"/>
    </source>
</evidence>